<name>A0A9W8PHP4_9HYPO</name>
<dbReference type="EMBL" id="JAPDHF010000017">
    <property type="protein sequence ID" value="KAJ4007265.1"/>
    <property type="molecule type" value="Genomic_DNA"/>
</dbReference>
<evidence type="ECO:0008006" key="3">
    <source>
        <dbReference type="Google" id="ProtNLM"/>
    </source>
</evidence>
<dbReference type="InterPro" id="IPR036812">
    <property type="entry name" value="NAD(P)_OxRdtase_dom_sf"/>
</dbReference>
<organism evidence="1 2">
    <name type="scientific">Fusarium irregulare</name>
    <dbReference type="NCBI Taxonomy" id="2494466"/>
    <lineage>
        <taxon>Eukaryota</taxon>
        <taxon>Fungi</taxon>
        <taxon>Dikarya</taxon>
        <taxon>Ascomycota</taxon>
        <taxon>Pezizomycotina</taxon>
        <taxon>Sordariomycetes</taxon>
        <taxon>Hypocreomycetidae</taxon>
        <taxon>Hypocreales</taxon>
        <taxon>Nectriaceae</taxon>
        <taxon>Fusarium</taxon>
        <taxon>Fusarium incarnatum-equiseti species complex</taxon>
    </lineage>
</organism>
<evidence type="ECO:0000313" key="1">
    <source>
        <dbReference type="EMBL" id="KAJ4007265.1"/>
    </source>
</evidence>
<gene>
    <name evidence="1" type="ORF">NW766_009945</name>
</gene>
<protein>
    <recommendedName>
        <fullName evidence="3">NADP-dependent oxidoreductase domain-containing protein</fullName>
    </recommendedName>
</protein>
<accession>A0A9W8PHP4</accession>
<sequence>MLAIDCGPGDVNRSQAAKAAEAANTARRAGYRYIDTTIAYRDEREVRIGIRVSGVAGEKGWVSVKL</sequence>
<reference evidence="1" key="1">
    <citation type="submission" date="2022-10" db="EMBL/GenBank/DDBJ databases">
        <title>Fusarium specimens isolated from Avocado Roots.</title>
        <authorList>
            <person name="Stajich J."/>
            <person name="Roper C."/>
            <person name="Heimlech-Rivalta G."/>
        </authorList>
    </citation>
    <scope>NUCLEOTIDE SEQUENCE</scope>
    <source>
        <strain evidence="1">CF00143</strain>
    </source>
</reference>
<proteinExistence type="predicted"/>
<dbReference type="AlphaFoldDB" id="A0A9W8PHP4"/>
<dbReference type="SUPFAM" id="SSF51430">
    <property type="entry name" value="NAD(P)-linked oxidoreductase"/>
    <property type="match status" value="1"/>
</dbReference>
<dbReference type="Proteomes" id="UP001152130">
    <property type="component" value="Unassembled WGS sequence"/>
</dbReference>
<comment type="caution">
    <text evidence="1">The sequence shown here is derived from an EMBL/GenBank/DDBJ whole genome shotgun (WGS) entry which is preliminary data.</text>
</comment>
<dbReference type="Gene3D" id="3.20.20.100">
    <property type="entry name" value="NADP-dependent oxidoreductase domain"/>
    <property type="match status" value="1"/>
</dbReference>
<keyword evidence="2" id="KW-1185">Reference proteome</keyword>
<evidence type="ECO:0000313" key="2">
    <source>
        <dbReference type="Proteomes" id="UP001152130"/>
    </source>
</evidence>